<dbReference type="AlphaFoldDB" id="A0A1G7GCM2"/>
<dbReference type="STRING" id="1391627.SAMN05216464_11079"/>
<name>A0A1G7GCM2_9SPHI</name>
<reference evidence="1 2" key="1">
    <citation type="submission" date="2016-10" db="EMBL/GenBank/DDBJ databases">
        <authorList>
            <person name="de Groot N.N."/>
        </authorList>
    </citation>
    <scope>NUCLEOTIDE SEQUENCE [LARGE SCALE GENOMIC DNA]</scope>
    <source>
        <strain evidence="1 2">47C3B</strain>
    </source>
</reference>
<dbReference type="RefSeq" id="WP_091151925.1">
    <property type="nucleotide sequence ID" value="NZ_FNAI01000010.1"/>
</dbReference>
<sequence>MKALFICLSISFVSFPFTNSINPKLGNKRPNEIHTNKDISRDDLIKAIHSINANLSFKKGKDINSFPHFFANEKGKFSVDIIGTENSTYSVKFIVIIDRNNNQERYLQIVESISQLLSGSSGKTWVHKNIAQLTTLDKDFHSALPDSGYSTKLDYLSKNKLLTVDFKRQ</sequence>
<gene>
    <name evidence="1" type="ORF">SAMN05216464_11079</name>
</gene>
<dbReference type="Proteomes" id="UP000199072">
    <property type="component" value="Unassembled WGS sequence"/>
</dbReference>
<organism evidence="1 2">
    <name type="scientific">Mucilaginibacter pineti</name>
    <dbReference type="NCBI Taxonomy" id="1391627"/>
    <lineage>
        <taxon>Bacteria</taxon>
        <taxon>Pseudomonadati</taxon>
        <taxon>Bacteroidota</taxon>
        <taxon>Sphingobacteriia</taxon>
        <taxon>Sphingobacteriales</taxon>
        <taxon>Sphingobacteriaceae</taxon>
        <taxon>Mucilaginibacter</taxon>
    </lineage>
</organism>
<accession>A0A1G7GCM2</accession>
<evidence type="ECO:0000313" key="1">
    <source>
        <dbReference type="EMBL" id="SDE85833.1"/>
    </source>
</evidence>
<proteinExistence type="predicted"/>
<dbReference type="EMBL" id="FNAI01000010">
    <property type="protein sequence ID" value="SDE85833.1"/>
    <property type="molecule type" value="Genomic_DNA"/>
</dbReference>
<evidence type="ECO:0000313" key="2">
    <source>
        <dbReference type="Proteomes" id="UP000199072"/>
    </source>
</evidence>
<protein>
    <submittedName>
        <fullName evidence="1">Uncharacterized protein</fullName>
    </submittedName>
</protein>
<keyword evidence="2" id="KW-1185">Reference proteome</keyword>